<comment type="caution">
    <text evidence="2">The sequence shown here is derived from an EMBL/GenBank/DDBJ whole genome shotgun (WGS) entry which is preliminary data.</text>
</comment>
<evidence type="ECO:0000313" key="3">
    <source>
        <dbReference type="Proteomes" id="UP000076584"/>
    </source>
</evidence>
<name>A0A162P749_COLIC</name>
<evidence type="ECO:0000313" key="2">
    <source>
        <dbReference type="EMBL" id="KZL86770.1"/>
    </source>
</evidence>
<dbReference type="AlphaFoldDB" id="A0A162P749"/>
<dbReference type="Proteomes" id="UP000076584">
    <property type="component" value="Unassembled WGS sequence"/>
</dbReference>
<proteinExistence type="predicted"/>
<protein>
    <submittedName>
        <fullName evidence="2">Uncharacterized protein</fullName>
    </submittedName>
</protein>
<sequence length="102" mass="11729">MDVQTKSRRVLQERIRGPEPAPKQQSLAGLDTGKRWHSGRVLILTGQWEDQGPGRKADARSIVARRVFSMYCTYQPVYVAYRSTARLQEVYIAALVSTYRRM</sequence>
<organism evidence="2 3">
    <name type="scientific">Colletotrichum incanum</name>
    <name type="common">Soybean anthracnose fungus</name>
    <dbReference type="NCBI Taxonomy" id="1573173"/>
    <lineage>
        <taxon>Eukaryota</taxon>
        <taxon>Fungi</taxon>
        <taxon>Dikarya</taxon>
        <taxon>Ascomycota</taxon>
        <taxon>Pezizomycotina</taxon>
        <taxon>Sordariomycetes</taxon>
        <taxon>Hypocreomycetidae</taxon>
        <taxon>Glomerellales</taxon>
        <taxon>Glomerellaceae</taxon>
        <taxon>Colletotrichum</taxon>
        <taxon>Colletotrichum spaethianum species complex</taxon>
    </lineage>
</organism>
<evidence type="ECO:0000256" key="1">
    <source>
        <dbReference type="SAM" id="MobiDB-lite"/>
    </source>
</evidence>
<reference evidence="2 3" key="1">
    <citation type="submission" date="2015-06" db="EMBL/GenBank/DDBJ databases">
        <title>Survival trade-offs in plant roots during colonization by closely related pathogenic and mutualistic fungi.</title>
        <authorList>
            <person name="Hacquard S."/>
            <person name="Kracher B."/>
            <person name="Hiruma K."/>
            <person name="Weinman A."/>
            <person name="Muench P."/>
            <person name="Garrido Oter R."/>
            <person name="Ver Loren van Themaat E."/>
            <person name="Dallerey J.-F."/>
            <person name="Damm U."/>
            <person name="Henrissat B."/>
            <person name="Lespinet O."/>
            <person name="Thon M."/>
            <person name="Kemen E."/>
            <person name="McHardy A.C."/>
            <person name="Schulze-Lefert P."/>
            <person name="O'Connell R.J."/>
        </authorList>
    </citation>
    <scope>NUCLEOTIDE SEQUENCE [LARGE SCALE GENOMIC DNA]</scope>
    <source>
        <strain evidence="2 3">MAFF 238704</strain>
    </source>
</reference>
<feature type="region of interest" description="Disordered" evidence="1">
    <location>
        <begin position="1"/>
        <end position="30"/>
    </location>
</feature>
<accession>A0A162P749</accession>
<gene>
    <name evidence="2" type="ORF">CI238_03288</name>
</gene>
<dbReference type="EMBL" id="LFIW01000377">
    <property type="protein sequence ID" value="KZL86770.1"/>
    <property type="molecule type" value="Genomic_DNA"/>
</dbReference>
<keyword evidence="3" id="KW-1185">Reference proteome</keyword>